<evidence type="ECO:0000313" key="2">
    <source>
        <dbReference type="EMBL" id="KDR84317.1"/>
    </source>
</evidence>
<feature type="region of interest" description="Disordered" evidence="1">
    <location>
        <begin position="20"/>
        <end position="41"/>
    </location>
</feature>
<feature type="compositionally biased region" description="Basic and acidic residues" evidence="1">
    <location>
        <begin position="28"/>
        <end position="39"/>
    </location>
</feature>
<keyword evidence="3" id="KW-1185">Reference proteome</keyword>
<dbReference type="EMBL" id="KL142368">
    <property type="protein sequence ID" value="KDR84317.1"/>
    <property type="molecule type" value="Genomic_DNA"/>
</dbReference>
<dbReference type="Proteomes" id="UP000027222">
    <property type="component" value="Unassembled WGS sequence"/>
</dbReference>
<gene>
    <name evidence="2" type="ORF">GALMADRAFT_707416</name>
</gene>
<protein>
    <submittedName>
        <fullName evidence="2">Uncharacterized protein</fullName>
    </submittedName>
</protein>
<organism evidence="2 3">
    <name type="scientific">Galerina marginata (strain CBS 339.88)</name>
    <dbReference type="NCBI Taxonomy" id="685588"/>
    <lineage>
        <taxon>Eukaryota</taxon>
        <taxon>Fungi</taxon>
        <taxon>Dikarya</taxon>
        <taxon>Basidiomycota</taxon>
        <taxon>Agaricomycotina</taxon>
        <taxon>Agaricomycetes</taxon>
        <taxon>Agaricomycetidae</taxon>
        <taxon>Agaricales</taxon>
        <taxon>Agaricineae</taxon>
        <taxon>Strophariaceae</taxon>
        <taxon>Galerina</taxon>
    </lineage>
</organism>
<evidence type="ECO:0000256" key="1">
    <source>
        <dbReference type="SAM" id="MobiDB-lite"/>
    </source>
</evidence>
<evidence type="ECO:0000313" key="3">
    <source>
        <dbReference type="Proteomes" id="UP000027222"/>
    </source>
</evidence>
<sequence length="165" mass="17540">MYYRQYKSYVYGYLTYSNNHPSSGNKASRSEDGAERREGLVASEKQWHVRRSISADVAERVMGAPGGIASLSLAGIPPAGMPSCRSRSGWRQRQLSHSIMPMPLPSSHCTHSGLGLGQPIRTLRLRLVARGAFALEVAGAAGPALRGTAGGVRDALGLSLSGCSQ</sequence>
<name>A0A067TPR2_GALM3</name>
<dbReference type="AlphaFoldDB" id="A0A067TPR2"/>
<proteinExistence type="predicted"/>
<reference evidence="3" key="1">
    <citation type="journal article" date="2014" name="Proc. Natl. Acad. Sci. U.S.A.">
        <title>Extensive sampling of basidiomycete genomes demonstrates inadequacy of the white-rot/brown-rot paradigm for wood decay fungi.</title>
        <authorList>
            <person name="Riley R."/>
            <person name="Salamov A.A."/>
            <person name="Brown D.W."/>
            <person name="Nagy L.G."/>
            <person name="Floudas D."/>
            <person name="Held B.W."/>
            <person name="Levasseur A."/>
            <person name="Lombard V."/>
            <person name="Morin E."/>
            <person name="Otillar R."/>
            <person name="Lindquist E.A."/>
            <person name="Sun H."/>
            <person name="LaButti K.M."/>
            <person name="Schmutz J."/>
            <person name="Jabbour D."/>
            <person name="Luo H."/>
            <person name="Baker S.E."/>
            <person name="Pisabarro A.G."/>
            <person name="Walton J.D."/>
            <person name="Blanchette R.A."/>
            <person name="Henrissat B."/>
            <person name="Martin F."/>
            <person name="Cullen D."/>
            <person name="Hibbett D.S."/>
            <person name="Grigoriev I.V."/>
        </authorList>
    </citation>
    <scope>NUCLEOTIDE SEQUENCE [LARGE SCALE GENOMIC DNA]</scope>
    <source>
        <strain evidence="3">CBS 339.88</strain>
    </source>
</reference>
<dbReference type="HOGENOM" id="CLU_1610859_0_0_1"/>
<accession>A0A067TPR2</accession>